<dbReference type="Proteomes" id="UP000001819">
    <property type="component" value="Chromosome X"/>
</dbReference>
<dbReference type="RefSeq" id="XP_033239504.1">
    <property type="nucleotide sequence ID" value="XM_033383613.1"/>
</dbReference>
<keyword evidence="2" id="KW-1185">Reference proteome</keyword>
<feature type="compositionally biased region" description="Polar residues" evidence="1">
    <location>
        <begin position="22"/>
        <end position="49"/>
    </location>
</feature>
<accession>A0A6I8WAC8</accession>
<proteinExistence type="predicted"/>
<evidence type="ECO:0000313" key="2">
    <source>
        <dbReference type="Proteomes" id="UP000001819"/>
    </source>
</evidence>
<name>A0A6I8WAC8_DROPS</name>
<feature type="region of interest" description="Disordered" evidence="1">
    <location>
        <begin position="1"/>
        <end position="50"/>
    </location>
</feature>
<evidence type="ECO:0000256" key="1">
    <source>
        <dbReference type="SAM" id="MobiDB-lite"/>
    </source>
</evidence>
<sequence>MPTGEKKSRKKFKRVSSLSLTHPPSSNGSIATPTSSRPAPTERGPTTSRAHAPHAFEALLLPSVVPRTVPSTMAQSAASSARSKFALAASRLTRFDQKLSAPDASTPTRSLSQVHRDQLRSLWANWPFKCRRPAVAVFLHVTLKFSVGTISSGPRSETCSPPYI</sequence>
<evidence type="ECO:0000313" key="3">
    <source>
        <dbReference type="RefSeq" id="XP_033239504.1"/>
    </source>
</evidence>
<dbReference type="InParanoid" id="A0A6I8WAC8"/>
<dbReference type="AlphaFoldDB" id="A0A6I8WAC8"/>
<dbReference type="KEGG" id="dpo:117184775"/>
<protein>
    <submittedName>
        <fullName evidence="3">Uncharacterized protein</fullName>
    </submittedName>
</protein>
<organism evidence="2 3">
    <name type="scientific">Drosophila pseudoobscura pseudoobscura</name>
    <name type="common">Fruit fly</name>
    <dbReference type="NCBI Taxonomy" id="46245"/>
    <lineage>
        <taxon>Eukaryota</taxon>
        <taxon>Metazoa</taxon>
        <taxon>Ecdysozoa</taxon>
        <taxon>Arthropoda</taxon>
        <taxon>Hexapoda</taxon>
        <taxon>Insecta</taxon>
        <taxon>Pterygota</taxon>
        <taxon>Neoptera</taxon>
        <taxon>Endopterygota</taxon>
        <taxon>Diptera</taxon>
        <taxon>Brachycera</taxon>
        <taxon>Muscomorpha</taxon>
        <taxon>Ephydroidea</taxon>
        <taxon>Drosophilidae</taxon>
        <taxon>Drosophila</taxon>
        <taxon>Sophophora</taxon>
    </lineage>
</organism>
<gene>
    <name evidence="3" type="primary">LOC117184775</name>
</gene>
<reference evidence="3" key="1">
    <citation type="submission" date="2025-08" db="UniProtKB">
        <authorList>
            <consortium name="RefSeq"/>
        </authorList>
    </citation>
    <scope>IDENTIFICATION</scope>
    <source>
        <strain evidence="3">MV-25-SWS-2005</strain>
        <tissue evidence="3">Whole body</tissue>
    </source>
</reference>